<keyword evidence="3" id="KW-1185">Reference proteome</keyword>
<proteinExistence type="predicted"/>
<feature type="compositionally biased region" description="Pro residues" evidence="1">
    <location>
        <begin position="75"/>
        <end position="85"/>
    </location>
</feature>
<evidence type="ECO:0000256" key="1">
    <source>
        <dbReference type="SAM" id="MobiDB-lite"/>
    </source>
</evidence>
<name>A0ABU0G9B6_9HYPH</name>
<comment type="caution">
    <text evidence="2">The sequence shown here is derived from an EMBL/GenBank/DDBJ whole genome shotgun (WGS) entry which is preliminary data.</text>
</comment>
<gene>
    <name evidence="2" type="ORF">J2045_002990</name>
</gene>
<reference evidence="2 3" key="1">
    <citation type="submission" date="2023-07" db="EMBL/GenBank/DDBJ databases">
        <title>Genomic Encyclopedia of Type Strains, Phase IV (KMG-IV): sequencing the most valuable type-strain genomes for metagenomic binning, comparative biology and taxonomic classification.</title>
        <authorList>
            <person name="Goeker M."/>
        </authorList>
    </citation>
    <scope>NUCLEOTIDE SEQUENCE [LARGE SCALE GENOMIC DNA]</scope>
    <source>
        <strain evidence="2 3">DSM 1111</strain>
    </source>
</reference>
<dbReference type="EMBL" id="JAUSUW010000008">
    <property type="protein sequence ID" value="MDQ0421946.1"/>
    <property type="molecule type" value="Genomic_DNA"/>
</dbReference>
<feature type="region of interest" description="Disordered" evidence="1">
    <location>
        <begin position="66"/>
        <end position="86"/>
    </location>
</feature>
<sequence>MLFGKSLFQSVVDRLGEEAEDEVPASEPAFRIGGLSTSFVAPTAEPLGKDAVLPSDQRIDAYLFLMPEDGDNPEPEPPAPPPPPAWLERLSVEEITEDLGLDPADDREKLQERRRGFARENHPDRVAVDHREAATTRMKIANRLIDEAIRRYDLGIGR</sequence>
<evidence type="ECO:0008006" key="4">
    <source>
        <dbReference type="Google" id="ProtNLM"/>
    </source>
</evidence>
<organism evidence="2 3">
    <name type="scientific">Peteryoungia aggregata LMG 23059</name>
    <dbReference type="NCBI Taxonomy" id="1368425"/>
    <lineage>
        <taxon>Bacteria</taxon>
        <taxon>Pseudomonadati</taxon>
        <taxon>Pseudomonadota</taxon>
        <taxon>Alphaproteobacteria</taxon>
        <taxon>Hyphomicrobiales</taxon>
        <taxon>Rhizobiaceae</taxon>
        <taxon>Peteryoungia</taxon>
    </lineage>
</organism>
<protein>
    <recommendedName>
        <fullName evidence="4">J domain-containing protein</fullName>
    </recommendedName>
</protein>
<dbReference type="Proteomes" id="UP001238496">
    <property type="component" value="Unassembled WGS sequence"/>
</dbReference>
<evidence type="ECO:0000313" key="3">
    <source>
        <dbReference type="Proteomes" id="UP001238496"/>
    </source>
</evidence>
<accession>A0ABU0G9B6</accession>
<evidence type="ECO:0000313" key="2">
    <source>
        <dbReference type="EMBL" id="MDQ0421946.1"/>
    </source>
</evidence>
<dbReference type="RefSeq" id="WP_307374073.1">
    <property type="nucleotide sequence ID" value="NZ_JAUSUW010000008.1"/>
</dbReference>